<dbReference type="RefSeq" id="WP_138081491.1">
    <property type="nucleotide sequence ID" value="NZ_VAJM01000016.1"/>
</dbReference>
<proteinExistence type="predicted"/>
<protein>
    <submittedName>
        <fullName evidence="1">Uncharacterized protein</fullName>
    </submittedName>
</protein>
<organism evidence="1 2">
    <name type="scientific">Hymenobacter jeollabukensis</name>
    <dbReference type="NCBI Taxonomy" id="2025313"/>
    <lineage>
        <taxon>Bacteria</taxon>
        <taxon>Pseudomonadati</taxon>
        <taxon>Bacteroidota</taxon>
        <taxon>Cytophagia</taxon>
        <taxon>Cytophagales</taxon>
        <taxon>Hymenobacteraceae</taxon>
        <taxon>Hymenobacter</taxon>
    </lineage>
</organism>
<evidence type="ECO:0000313" key="2">
    <source>
        <dbReference type="Proteomes" id="UP000305517"/>
    </source>
</evidence>
<dbReference type="EMBL" id="VAJM01000016">
    <property type="protein sequence ID" value="TLM88691.1"/>
    <property type="molecule type" value="Genomic_DNA"/>
</dbReference>
<keyword evidence="2" id="KW-1185">Reference proteome</keyword>
<dbReference type="AlphaFoldDB" id="A0A5R8WJ53"/>
<dbReference type="Proteomes" id="UP000305517">
    <property type="component" value="Unassembled WGS sequence"/>
</dbReference>
<name>A0A5R8WJ53_9BACT</name>
<accession>A0A5R8WJ53</accession>
<sequence length="103" mass="11424">MSQHTFRGVTSAGQLVEVLCGWDRPLQYHHLTIETVCHNPDDDQVIYCNLQERDPGLNVDDIEAKCIELGIAIPAGLLAALDQDEVDNVGNARRDWDEQPAVA</sequence>
<reference evidence="1 2" key="1">
    <citation type="submission" date="2019-05" db="EMBL/GenBank/DDBJ databases">
        <title>Hymenobacter edaphi sp. nov., isolated from abandoned arsenic-contaminated farmland soil.</title>
        <authorList>
            <person name="Nie L."/>
        </authorList>
    </citation>
    <scope>NUCLEOTIDE SEQUENCE [LARGE SCALE GENOMIC DNA]</scope>
    <source>
        <strain evidence="1 2">1-3-3-8</strain>
    </source>
</reference>
<dbReference type="OrthoDB" id="6892979at2"/>
<gene>
    <name evidence="1" type="ORF">FDY95_22920</name>
</gene>
<evidence type="ECO:0000313" key="1">
    <source>
        <dbReference type="EMBL" id="TLM88691.1"/>
    </source>
</evidence>
<comment type="caution">
    <text evidence="1">The sequence shown here is derived from an EMBL/GenBank/DDBJ whole genome shotgun (WGS) entry which is preliminary data.</text>
</comment>